<evidence type="ECO:0000256" key="4">
    <source>
        <dbReference type="ARBA" id="ARBA00023125"/>
    </source>
</evidence>
<dbReference type="Pfam" id="PF00072">
    <property type="entry name" value="Response_reg"/>
    <property type="match status" value="1"/>
</dbReference>
<evidence type="ECO:0000313" key="10">
    <source>
        <dbReference type="EMBL" id="RMI26456.1"/>
    </source>
</evidence>
<name>A0A3A9JD19_9PROT</name>
<dbReference type="PROSITE" id="PS00622">
    <property type="entry name" value="HTH_LUXR_1"/>
    <property type="match status" value="1"/>
</dbReference>
<feature type="domain" description="HTH luxR-type" evidence="7">
    <location>
        <begin position="134"/>
        <end position="200"/>
    </location>
</feature>
<dbReference type="SMART" id="SM00421">
    <property type="entry name" value="HTH_LUXR"/>
    <property type="match status" value="1"/>
</dbReference>
<dbReference type="InParanoid" id="A0A3A9JD19"/>
<evidence type="ECO:0000256" key="2">
    <source>
        <dbReference type="ARBA" id="ARBA00023012"/>
    </source>
</evidence>
<sequence>MNPEAPVHVIDDDEAVRDSLGLLLASAGHEVVLHESAADFLRVAAPGACVVSDVRMPEMDGLALQQELAQRGIPVQLIFMTGHGDVPVAVRALKAGAMDFLEKPFAEEALLAAVRGALEAGRAREAETRQQDDIRRRLDSLTPREHEVLDGLVAGQANKSIAQDLGMSPRTVEVHRARVMEKMEAQSLSHLVRQVLVATGKA</sequence>
<evidence type="ECO:0000259" key="7">
    <source>
        <dbReference type="PROSITE" id="PS50043"/>
    </source>
</evidence>
<accession>A0A3A9JD19</accession>
<evidence type="ECO:0000256" key="6">
    <source>
        <dbReference type="PROSITE-ProRule" id="PRU00169"/>
    </source>
</evidence>
<protein>
    <submittedName>
        <fullName evidence="9">Response regulator</fullName>
    </submittedName>
</protein>
<dbReference type="AlphaFoldDB" id="A0A3A9JD19"/>
<evidence type="ECO:0000256" key="5">
    <source>
        <dbReference type="ARBA" id="ARBA00023163"/>
    </source>
</evidence>
<dbReference type="GO" id="GO:0006355">
    <property type="term" value="P:regulation of DNA-templated transcription"/>
    <property type="evidence" value="ECO:0007669"/>
    <property type="project" value="InterPro"/>
</dbReference>
<keyword evidence="5" id="KW-0804">Transcription</keyword>
<evidence type="ECO:0000259" key="8">
    <source>
        <dbReference type="PROSITE" id="PS50110"/>
    </source>
</evidence>
<keyword evidence="11" id="KW-1185">Reference proteome</keyword>
<dbReference type="PRINTS" id="PR00038">
    <property type="entry name" value="HTHLUXR"/>
</dbReference>
<feature type="domain" description="Response regulatory" evidence="8">
    <location>
        <begin position="6"/>
        <end position="118"/>
    </location>
</feature>
<dbReference type="EMBL" id="RAQU01000141">
    <property type="protein sequence ID" value="RKK02583.1"/>
    <property type="molecule type" value="Genomic_DNA"/>
</dbReference>
<dbReference type="InterPro" id="IPR000792">
    <property type="entry name" value="Tscrpt_reg_LuxR_C"/>
</dbReference>
<dbReference type="SUPFAM" id="SSF52172">
    <property type="entry name" value="CheY-like"/>
    <property type="match status" value="1"/>
</dbReference>
<proteinExistence type="predicted"/>
<gene>
    <name evidence="9" type="ORF">D6Z83_18970</name>
    <name evidence="10" type="ORF">EBE87_04045</name>
</gene>
<dbReference type="Gene3D" id="3.40.50.2300">
    <property type="match status" value="1"/>
</dbReference>
<dbReference type="PROSITE" id="PS50043">
    <property type="entry name" value="HTH_LUXR_2"/>
    <property type="match status" value="1"/>
</dbReference>
<dbReference type="InterPro" id="IPR011006">
    <property type="entry name" value="CheY-like_superfamily"/>
</dbReference>
<keyword evidence="1 6" id="KW-0597">Phosphoprotein</keyword>
<dbReference type="Proteomes" id="UP000274097">
    <property type="component" value="Unassembled WGS sequence"/>
</dbReference>
<dbReference type="RefSeq" id="WP_120639819.1">
    <property type="nucleotide sequence ID" value="NZ_RAQU01000141.1"/>
</dbReference>
<dbReference type="SMART" id="SM00448">
    <property type="entry name" value="REC"/>
    <property type="match status" value="1"/>
</dbReference>
<keyword evidence="4" id="KW-0238">DNA-binding</keyword>
<dbReference type="FunCoup" id="A0A3A9JD19">
    <property type="interactions" value="540"/>
</dbReference>
<dbReference type="InterPro" id="IPR016032">
    <property type="entry name" value="Sig_transdc_resp-reg_C-effctor"/>
</dbReference>
<comment type="caution">
    <text evidence="9">The sequence shown here is derived from an EMBL/GenBank/DDBJ whole genome shotgun (WGS) entry which is preliminary data.</text>
</comment>
<evidence type="ECO:0000313" key="11">
    <source>
        <dbReference type="Proteomes" id="UP000274097"/>
    </source>
</evidence>
<dbReference type="EMBL" id="RFLX01000002">
    <property type="protein sequence ID" value="RMI26456.1"/>
    <property type="molecule type" value="Genomic_DNA"/>
</dbReference>
<dbReference type="FunFam" id="3.40.50.2300:FF:000018">
    <property type="entry name" value="DNA-binding transcriptional regulator NtrC"/>
    <property type="match status" value="1"/>
</dbReference>
<dbReference type="PROSITE" id="PS50110">
    <property type="entry name" value="RESPONSE_REGULATORY"/>
    <property type="match status" value="1"/>
</dbReference>
<evidence type="ECO:0000313" key="9">
    <source>
        <dbReference type="EMBL" id="RKK02583.1"/>
    </source>
</evidence>
<dbReference type="InterPro" id="IPR036388">
    <property type="entry name" value="WH-like_DNA-bd_sf"/>
</dbReference>
<dbReference type="CDD" id="cd17537">
    <property type="entry name" value="REC_FixJ"/>
    <property type="match status" value="1"/>
</dbReference>
<dbReference type="Proteomes" id="UP000278036">
    <property type="component" value="Unassembled WGS sequence"/>
</dbReference>
<dbReference type="PANTHER" id="PTHR44688:SF16">
    <property type="entry name" value="DNA-BINDING TRANSCRIPTIONAL ACTIVATOR DEVR_DOSR"/>
    <property type="match status" value="1"/>
</dbReference>
<dbReference type="NCBIfam" id="NF006900">
    <property type="entry name" value="PRK09390.1"/>
    <property type="match status" value="1"/>
</dbReference>
<evidence type="ECO:0000256" key="1">
    <source>
        <dbReference type="ARBA" id="ARBA00022553"/>
    </source>
</evidence>
<evidence type="ECO:0000313" key="12">
    <source>
        <dbReference type="Proteomes" id="UP000278036"/>
    </source>
</evidence>
<evidence type="ECO:0000256" key="3">
    <source>
        <dbReference type="ARBA" id="ARBA00023015"/>
    </source>
</evidence>
<organism evidence="9 12">
    <name type="scientific">Teichococcus wenyumeiae</name>
    <dbReference type="NCBI Taxonomy" id="2478470"/>
    <lineage>
        <taxon>Bacteria</taxon>
        <taxon>Pseudomonadati</taxon>
        <taxon>Pseudomonadota</taxon>
        <taxon>Alphaproteobacteria</taxon>
        <taxon>Acetobacterales</taxon>
        <taxon>Roseomonadaceae</taxon>
        <taxon>Roseomonas</taxon>
    </lineage>
</organism>
<dbReference type="Pfam" id="PF00196">
    <property type="entry name" value="GerE"/>
    <property type="match status" value="1"/>
</dbReference>
<reference evidence="9 12" key="1">
    <citation type="submission" date="2018-09" db="EMBL/GenBank/DDBJ databases">
        <title>Roseomonas sp. nov., isolated from feces of Tibetan antelopes in the Qinghai-Tibet plateau, China.</title>
        <authorList>
            <person name="Tian Z."/>
        </authorList>
    </citation>
    <scope>NUCLEOTIDE SEQUENCE [LARGE SCALE GENOMIC DNA]</scope>
    <source>
        <strain evidence="10 11">Z23</strain>
        <strain evidence="9 12">Z24</strain>
    </source>
</reference>
<feature type="modified residue" description="4-aspartylphosphate" evidence="6">
    <location>
        <position position="53"/>
    </location>
</feature>
<dbReference type="OrthoDB" id="9782655at2"/>
<dbReference type="GO" id="GO:0003677">
    <property type="term" value="F:DNA binding"/>
    <property type="evidence" value="ECO:0007669"/>
    <property type="project" value="UniProtKB-KW"/>
</dbReference>
<dbReference type="Gene3D" id="1.10.10.10">
    <property type="entry name" value="Winged helix-like DNA-binding domain superfamily/Winged helix DNA-binding domain"/>
    <property type="match status" value="1"/>
</dbReference>
<keyword evidence="3" id="KW-0805">Transcription regulation</keyword>
<dbReference type="InterPro" id="IPR001789">
    <property type="entry name" value="Sig_transdc_resp-reg_receiver"/>
</dbReference>
<dbReference type="CDD" id="cd06170">
    <property type="entry name" value="LuxR_C_like"/>
    <property type="match status" value="1"/>
</dbReference>
<dbReference type="SUPFAM" id="SSF46894">
    <property type="entry name" value="C-terminal effector domain of the bipartite response regulators"/>
    <property type="match status" value="1"/>
</dbReference>
<dbReference type="PANTHER" id="PTHR44688">
    <property type="entry name" value="DNA-BINDING TRANSCRIPTIONAL ACTIVATOR DEVR_DOSR"/>
    <property type="match status" value="1"/>
</dbReference>
<keyword evidence="2" id="KW-0902">Two-component regulatory system</keyword>
<dbReference type="GO" id="GO:0000160">
    <property type="term" value="P:phosphorelay signal transduction system"/>
    <property type="evidence" value="ECO:0007669"/>
    <property type="project" value="UniProtKB-KW"/>
</dbReference>